<proteinExistence type="predicted"/>
<evidence type="ECO:0000313" key="2">
    <source>
        <dbReference type="EMBL" id="CAE15387.1"/>
    </source>
</evidence>
<gene>
    <name evidence="2" type="ordered locus">plu3013</name>
</gene>
<accession>Q7N2R3</accession>
<dbReference type="PANTHER" id="PTHR35191">
    <property type="entry name" value="PROPHAGE SIDE TAIL FIBER PROTEIN HOMOLOG STFQ-RELATED"/>
    <property type="match status" value="1"/>
</dbReference>
<dbReference type="STRING" id="243265.plu3013"/>
<name>Q7N2R3_PHOLL</name>
<dbReference type="HOGENOM" id="CLU_008928_9_0_6"/>
<dbReference type="PANTHER" id="PTHR35191:SF1">
    <property type="entry name" value="PROPHAGE SIDE TAIL FIBER PROTEIN HOMOLOG STFQ-RELATED"/>
    <property type="match status" value="1"/>
</dbReference>
<evidence type="ECO:0000313" key="3">
    <source>
        <dbReference type="Proteomes" id="UP000002514"/>
    </source>
</evidence>
<dbReference type="KEGG" id="plu:plu3013"/>
<evidence type="ECO:0000259" key="1">
    <source>
        <dbReference type="Pfam" id="PF07484"/>
    </source>
</evidence>
<organism evidence="2 3">
    <name type="scientific">Photorhabdus laumondii subsp. laumondii (strain DSM 15139 / CIP 105565 / TT01)</name>
    <name type="common">Photorhabdus luminescens subsp. laumondii</name>
    <dbReference type="NCBI Taxonomy" id="243265"/>
    <lineage>
        <taxon>Bacteria</taxon>
        <taxon>Pseudomonadati</taxon>
        <taxon>Pseudomonadota</taxon>
        <taxon>Gammaproteobacteria</taxon>
        <taxon>Enterobacterales</taxon>
        <taxon>Morganellaceae</taxon>
        <taxon>Photorhabdus</taxon>
    </lineage>
</organism>
<reference evidence="3" key="1">
    <citation type="journal article" date="2003" name="Nat. Biotechnol.">
        <title>The genome sequence of the entomopathogenic bacterium Photorhabdus luminescens.</title>
        <authorList>
            <person name="Duchaud E."/>
            <person name="Rusniok C."/>
            <person name="Frangeul L."/>
            <person name="Buchrieser C."/>
            <person name="Givaudan A."/>
            <person name="Taourit S."/>
            <person name="Bocs S."/>
            <person name="Boursaux-Eude C."/>
            <person name="Chandler M."/>
            <person name="Charles J.-F."/>
            <person name="Dassa E."/>
            <person name="Derose R."/>
            <person name="Derzelle S."/>
            <person name="Freyssinet G."/>
            <person name="Gaudriault S."/>
            <person name="Medigue C."/>
            <person name="Lanois A."/>
            <person name="Powell K."/>
            <person name="Siguier P."/>
            <person name="Vincent R."/>
            <person name="Wingate V."/>
            <person name="Zouine M."/>
            <person name="Glaser P."/>
            <person name="Boemare N."/>
            <person name="Danchin A."/>
            <person name="Kunst F."/>
        </authorList>
    </citation>
    <scope>NUCLEOTIDE SEQUENCE [LARGE SCALE GENOMIC DNA]</scope>
    <source>
        <strain evidence="3">DSM 15139 / CIP 105565 / TT01</strain>
    </source>
</reference>
<dbReference type="Proteomes" id="UP000002514">
    <property type="component" value="Chromosome"/>
</dbReference>
<dbReference type="InterPro" id="IPR051934">
    <property type="entry name" value="Phage_Tail_Fiber_Structural"/>
</dbReference>
<protein>
    <submittedName>
        <fullName evidence="2">Photorhabdus luminescens subsp. laumondii TTO1 complete genome segment 11/17</fullName>
    </submittedName>
</protein>
<sequence length="233" mass="25809">MAKNSAQQSFVDANFARGNVEIVNTKSIYPRINFFPPLGKESRGFFAIEADLTNDNTQSIYLYKRNVAGNNIYLINFPNKSGILATIDDITAPVGVPLPYPSRYTPAGYLTCNGQAFDKSRYPQLAIAYPSGILPDLRGEFIRGWDDSRGVDMGRGMLSWQPAGIQDHMHYKVISKQVVEDLVLAGNQSWGTEKNSTYTRSLDQNISTGGVIGTTVNETRPRNIAFNYIVRAA</sequence>
<dbReference type="InterPro" id="IPR011083">
    <property type="entry name" value="Phage_tail_collar_dom"/>
</dbReference>
<dbReference type="AlphaFoldDB" id="Q7N2R3"/>
<dbReference type="Pfam" id="PF07484">
    <property type="entry name" value="Collar"/>
    <property type="match status" value="1"/>
</dbReference>
<feature type="domain" description="Phage tail collar" evidence="1">
    <location>
        <begin position="95"/>
        <end position="142"/>
    </location>
</feature>
<dbReference type="InterPro" id="IPR037053">
    <property type="entry name" value="Phage_tail_collar_dom_sf"/>
</dbReference>
<dbReference type="eggNOG" id="COG5301">
    <property type="taxonomic scope" value="Bacteria"/>
</dbReference>
<dbReference type="EMBL" id="BX571869">
    <property type="protein sequence ID" value="CAE15387.1"/>
    <property type="molecule type" value="Genomic_DNA"/>
</dbReference>
<dbReference type="Gene3D" id="3.90.1340.10">
    <property type="entry name" value="Phage tail collar domain"/>
    <property type="match status" value="1"/>
</dbReference>
<dbReference type="SUPFAM" id="SSF88874">
    <property type="entry name" value="Receptor-binding domain of short tail fibre protein gp12"/>
    <property type="match status" value="1"/>
</dbReference>
<keyword evidence="3" id="KW-1185">Reference proteome</keyword>